<name>A0AAN9UIR5_9PEZI</name>
<dbReference type="EMBL" id="JAJSPL020000002">
    <property type="protein sequence ID" value="KAK7748691.1"/>
    <property type="molecule type" value="Genomic_DNA"/>
</dbReference>
<gene>
    <name evidence="3" type="ORF">SLS53_000713</name>
</gene>
<dbReference type="AlphaFoldDB" id="A0AAN9UIR5"/>
<organism evidence="3 4">
    <name type="scientific">Cytospora paraplurivora</name>
    <dbReference type="NCBI Taxonomy" id="2898453"/>
    <lineage>
        <taxon>Eukaryota</taxon>
        <taxon>Fungi</taxon>
        <taxon>Dikarya</taxon>
        <taxon>Ascomycota</taxon>
        <taxon>Pezizomycotina</taxon>
        <taxon>Sordariomycetes</taxon>
        <taxon>Sordariomycetidae</taxon>
        <taxon>Diaporthales</taxon>
        <taxon>Cytosporaceae</taxon>
        <taxon>Cytospora</taxon>
    </lineage>
</organism>
<dbReference type="Gene3D" id="3.40.50.720">
    <property type="entry name" value="NAD(P)-binding Rossmann-like Domain"/>
    <property type="match status" value="1"/>
</dbReference>
<dbReference type="InterPro" id="IPR002347">
    <property type="entry name" value="SDR_fam"/>
</dbReference>
<dbReference type="Pfam" id="PF00106">
    <property type="entry name" value="adh_short"/>
    <property type="match status" value="1"/>
</dbReference>
<dbReference type="SUPFAM" id="SSF51735">
    <property type="entry name" value="NAD(P)-binding Rossmann-fold domains"/>
    <property type="match status" value="1"/>
</dbReference>
<dbReference type="PANTHER" id="PTHR24320:SF152">
    <property type="entry name" value="SHORT-CHAIN DEHYDROGENASE_REDUCTASE FAMILY PROTEIN"/>
    <property type="match status" value="1"/>
</dbReference>
<dbReference type="GO" id="GO:0016491">
    <property type="term" value="F:oxidoreductase activity"/>
    <property type="evidence" value="ECO:0007669"/>
    <property type="project" value="UniProtKB-KW"/>
</dbReference>
<evidence type="ECO:0000256" key="2">
    <source>
        <dbReference type="ARBA" id="ARBA00023002"/>
    </source>
</evidence>
<evidence type="ECO:0000256" key="1">
    <source>
        <dbReference type="ARBA" id="ARBA00006484"/>
    </source>
</evidence>
<comment type="similarity">
    <text evidence="1">Belongs to the short-chain dehydrogenases/reductases (SDR) family.</text>
</comment>
<protein>
    <submittedName>
        <fullName evidence="3">Uncharacterized protein</fullName>
    </submittedName>
</protein>
<evidence type="ECO:0000313" key="3">
    <source>
        <dbReference type="EMBL" id="KAK7748691.1"/>
    </source>
</evidence>
<keyword evidence="2" id="KW-0560">Oxidoreductase</keyword>
<dbReference type="Proteomes" id="UP001320245">
    <property type="component" value="Unassembled WGS sequence"/>
</dbReference>
<comment type="caution">
    <text evidence="3">The sequence shown here is derived from an EMBL/GenBank/DDBJ whole genome shotgun (WGS) entry which is preliminary data.</text>
</comment>
<evidence type="ECO:0000313" key="4">
    <source>
        <dbReference type="Proteomes" id="UP001320245"/>
    </source>
</evidence>
<dbReference type="InterPro" id="IPR036291">
    <property type="entry name" value="NAD(P)-bd_dom_sf"/>
</dbReference>
<proteinExistence type="inferred from homology"/>
<reference evidence="3 4" key="1">
    <citation type="journal article" date="2023" name="PLoS ONE">
        <title>Cytospora paraplurivora sp. nov. isolated from orchards with fruit tree decline syndrome in Ontario, Canada.</title>
        <authorList>
            <person name="Ilyukhin E."/>
            <person name="Nguyen H.D.T."/>
            <person name="Castle A.J."/>
            <person name="Ellouze W."/>
        </authorList>
    </citation>
    <scope>NUCLEOTIDE SEQUENCE [LARGE SCALE GENOMIC DNA]</scope>
    <source>
        <strain evidence="3 4">FDS-564</strain>
    </source>
</reference>
<keyword evidence="4" id="KW-1185">Reference proteome</keyword>
<sequence length="321" mass="35432">MAYKGSVIVTGGTVNLGYNAAKQIAREHPDYLVIISSRSDRNNSAEAINKSLCQNNTVFHSLDLFDLDNIRNFANQWAAKNNPPIKALLLNAGLQFTELQKAPSGLEKTFAVCHVGHVLLFHLLLPFLAQDARVIVTTSGTHDPAQKTGMPDAIYTSAEEIARPTALTEKNPGAQRYTTTKLCNILWTYGLSKRLGQRVPERRITVNAFDPGLMPGTGLARDYGCFFRFMWNNFLPKSIPLLRLVVSPNIHTPEESGASLARLATAADVGGITGKYYEGDKEIPSSKDSYDESKQDDLWSWTINYLANGNEEEIARLASLE</sequence>
<dbReference type="PANTHER" id="PTHR24320">
    <property type="entry name" value="RETINOL DEHYDROGENASE"/>
    <property type="match status" value="1"/>
</dbReference>
<accession>A0AAN9UIR5</accession>